<feature type="region of interest" description="Disordered" evidence="1">
    <location>
        <begin position="47"/>
        <end position="81"/>
    </location>
</feature>
<dbReference type="Pfam" id="PF13500">
    <property type="entry name" value="AAA_26"/>
    <property type="match status" value="1"/>
</dbReference>
<name>A0ABN2AQX7_9ACTN</name>
<evidence type="ECO:0008006" key="5">
    <source>
        <dbReference type="Google" id="ProtNLM"/>
    </source>
</evidence>
<sequence>MSLPVRGPWVVTPTSSSVDWVVAAAALAATADGSAAAVVLGGPPAPSQFTPPSSEVVPPSSQFVAPSSDVAAPSSDVAAPSSDVAGSDSQFAVLASHVAALVELPAGTGLDAVTAVVRDLGAKHDRVVILVGDGVVTPTGGDWTVADLASAVRAPVAVVTGTDADAVGHTLLALEALDRRRVPASVIVVGDGGDFDALPVRLAGRIPADHTAFASDFAVAAAGWVDPLDGSRPASVQPPVVTPAHPRDLQTRVAIRAAWTLGIAFLLAIVLLCLCGGLRYPGSYT</sequence>
<dbReference type="SUPFAM" id="SSF52540">
    <property type="entry name" value="P-loop containing nucleoside triphosphate hydrolases"/>
    <property type="match status" value="1"/>
</dbReference>
<organism evidence="3 4">
    <name type="scientific">Dactylosporangium maewongense</name>
    <dbReference type="NCBI Taxonomy" id="634393"/>
    <lineage>
        <taxon>Bacteria</taxon>
        <taxon>Bacillati</taxon>
        <taxon>Actinomycetota</taxon>
        <taxon>Actinomycetes</taxon>
        <taxon>Micromonosporales</taxon>
        <taxon>Micromonosporaceae</taxon>
        <taxon>Dactylosporangium</taxon>
    </lineage>
</organism>
<dbReference type="EMBL" id="BAAAQD010000009">
    <property type="protein sequence ID" value="GAA1525058.1"/>
    <property type="molecule type" value="Genomic_DNA"/>
</dbReference>
<gene>
    <name evidence="3" type="ORF">GCM10009827_047160</name>
</gene>
<dbReference type="InterPro" id="IPR027417">
    <property type="entry name" value="P-loop_NTPase"/>
</dbReference>
<keyword evidence="2" id="KW-0812">Transmembrane</keyword>
<keyword evidence="2" id="KW-1133">Transmembrane helix</keyword>
<evidence type="ECO:0000256" key="1">
    <source>
        <dbReference type="SAM" id="MobiDB-lite"/>
    </source>
</evidence>
<reference evidence="3 4" key="1">
    <citation type="journal article" date="2019" name="Int. J. Syst. Evol. Microbiol.">
        <title>The Global Catalogue of Microorganisms (GCM) 10K type strain sequencing project: providing services to taxonomists for standard genome sequencing and annotation.</title>
        <authorList>
            <consortium name="The Broad Institute Genomics Platform"/>
            <consortium name="The Broad Institute Genome Sequencing Center for Infectious Disease"/>
            <person name="Wu L."/>
            <person name="Ma J."/>
        </authorList>
    </citation>
    <scope>NUCLEOTIDE SEQUENCE [LARGE SCALE GENOMIC DNA]</scope>
    <source>
        <strain evidence="3 4">JCM 15933</strain>
    </source>
</reference>
<accession>A0ABN2AQX7</accession>
<feature type="compositionally biased region" description="Low complexity" evidence="1">
    <location>
        <begin position="51"/>
        <end position="81"/>
    </location>
</feature>
<dbReference type="RefSeq" id="WP_344504214.1">
    <property type="nucleotide sequence ID" value="NZ_BAAAQD010000009.1"/>
</dbReference>
<keyword evidence="2" id="KW-0472">Membrane</keyword>
<comment type="caution">
    <text evidence="3">The sequence shown here is derived from an EMBL/GenBank/DDBJ whole genome shotgun (WGS) entry which is preliminary data.</text>
</comment>
<evidence type="ECO:0000313" key="4">
    <source>
        <dbReference type="Proteomes" id="UP001501470"/>
    </source>
</evidence>
<evidence type="ECO:0000313" key="3">
    <source>
        <dbReference type="EMBL" id="GAA1525058.1"/>
    </source>
</evidence>
<feature type="transmembrane region" description="Helical" evidence="2">
    <location>
        <begin position="257"/>
        <end position="280"/>
    </location>
</feature>
<dbReference type="Proteomes" id="UP001501470">
    <property type="component" value="Unassembled WGS sequence"/>
</dbReference>
<protein>
    <recommendedName>
        <fullName evidence="5">VWFA domain-containing protein</fullName>
    </recommendedName>
</protein>
<dbReference type="Gene3D" id="3.40.50.300">
    <property type="entry name" value="P-loop containing nucleotide triphosphate hydrolases"/>
    <property type="match status" value="1"/>
</dbReference>
<proteinExistence type="predicted"/>
<evidence type="ECO:0000256" key="2">
    <source>
        <dbReference type="SAM" id="Phobius"/>
    </source>
</evidence>
<keyword evidence="4" id="KW-1185">Reference proteome</keyword>